<evidence type="ECO:0000313" key="2">
    <source>
        <dbReference type="EMBL" id="WBA41041.1"/>
    </source>
</evidence>
<keyword evidence="1" id="KW-0732">Signal</keyword>
<evidence type="ECO:0000313" key="3">
    <source>
        <dbReference type="Proteomes" id="UP001211005"/>
    </source>
</evidence>
<feature type="chain" id="PRO_5046289849" evidence="1">
    <location>
        <begin position="24"/>
        <end position="65"/>
    </location>
</feature>
<gene>
    <name evidence="2" type="ORF">O3303_14585</name>
</gene>
<dbReference type="EMBL" id="CP114767">
    <property type="protein sequence ID" value="WBA41041.1"/>
    <property type="molecule type" value="Genomic_DNA"/>
</dbReference>
<organism evidence="2 3">
    <name type="scientific">Hymenobacter canadensis</name>
    <dbReference type="NCBI Taxonomy" id="2999067"/>
    <lineage>
        <taxon>Bacteria</taxon>
        <taxon>Pseudomonadati</taxon>
        <taxon>Bacteroidota</taxon>
        <taxon>Cytophagia</taxon>
        <taxon>Cytophagales</taxon>
        <taxon>Hymenobacteraceae</taxon>
        <taxon>Hymenobacter</taxon>
    </lineage>
</organism>
<protein>
    <submittedName>
        <fullName evidence="2">Uncharacterized protein</fullName>
    </submittedName>
</protein>
<proteinExistence type="predicted"/>
<dbReference type="Proteomes" id="UP001211005">
    <property type="component" value="Chromosome"/>
</dbReference>
<accession>A0ABY7LNL0</accession>
<feature type="signal peptide" evidence="1">
    <location>
        <begin position="1"/>
        <end position="23"/>
    </location>
</feature>
<dbReference type="RefSeq" id="WP_269559125.1">
    <property type="nucleotide sequence ID" value="NZ_CP114767.1"/>
</dbReference>
<sequence>MRIKKKVAWTLPPATTSRFLALAAFIKAAEAQHWSEAEVQFVIDEVVEAADEAEVREILQDYTQR</sequence>
<keyword evidence="3" id="KW-1185">Reference proteome</keyword>
<reference evidence="2 3" key="1">
    <citation type="submission" date="2022-12" db="EMBL/GenBank/DDBJ databases">
        <title>Hymenobacter canadensis sp. nov. isolated from lake water of the Cambridge Bay, Canada.</title>
        <authorList>
            <person name="Kim W.H."/>
            <person name="Lee Y.M."/>
        </authorList>
    </citation>
    <scope>NUCLEOTIDE SEQUENCE [LARGE SCALE GENOMIC DNA]</scope>
    <source>
        <strain evidence="2 3">PAMC 29467</strain>
    </source>
</reference>
<evidence type="ECO:0000256" key="1">
    <source>
        <dbReference type="SAM" id="SignalP"/>
    </source>
</evidence>
<name>A0ABY7LNL0_9BACT</name>